<comment type="caution">
    <text evidence="1">The sequence shown here is derived from an EMBL/GenBank/DDBJ whole genome shotgun (WGS) entry which is preliminary data.</text>
</comment>
<sequence>MIDTSHTSLRGRHVTVKLLEDKLDEINFVQDSTKEDFSQKLEDIVETTHARLRMQQDILRKGCILVIGPEEMKP</sequence>
<organism evidence="1 2">
    <name type="scientific">Brassica napus</name>
    <name type="common">Rape</name>
    <dbReference type="NCBI Taxonomy" id="3708"/>
    <lineage>
        <taxon>Eukaryota</taxon>
        <taxon>Viridiplantae</taxon>
        <taxon>Streptophyta</taxon>
        <taxon>Embryophyta</taxon>
        <taxon>Tracheophyta</taxon>
        <taxon>Spermatophyta</taxon>
        <taxon>Magnoliopsida</taxon>
        <taxon>eudicotyledons</taxon>
        <taxon>Gunneridae</taxon>
        <taxon>Pentapetalae</taxon>
        <taxon>rosids</taxon>
        <taxon>malvids</taxon>
        <taxon>Brassicales</taxon>
        <taxon>Brassicaceae</taxon>
        <taxon>Brassiceae</taxon>
        <taxon>Brassica</taxon>
    </lineage>
</organism>
<proteinExistence type="predicted"/>
<reference evidence="1 2" key="1">
    <citation type="submission" date="2021-05" db="EMBL/GenBank/DDBJ databases">
        <title>Genome Assembly of Synthetic Allotetraploid Brassica napus Reveals Homoeologous Exchanges between Subgenomes.</title>
        <authorList>
            <person name="Davis J.T."/>
        </authorList>
    </citation>
    <scope>NUCLEOTIDE SEQUENCE [LARGE SCALE GENOMIC DNA]</scope>
    <source>
        <strain evidence="2">cv. Da-Ae</strain>
        <tissue evidence="1">Seedling</tissue>
    </source>
</reference>
<evidence type="ECO:0000313" key="2">
    <source>
        <dbReference type="Proteomes" id="UP000824890"/>
    </source>
</evidence>
<gene>
    <name evidence="1" type="ORF">HID58_087483</name>
</gene>
<dbReference type="EMBL" id="JAGKQM010000019">
    <property type="protein sequence ID" value="KAH0859222.1"/>
    <property type="molecule type" value="Genomic_DNA"/>
</dbReference>
<keyword evidence="2" id="KW-1185">Reference proteome</keyword>
<evidence type="ECO:0000313" key="1">
    <source>
        <dbReference type="EMBL" id="KAH0859222.1"/>
    </source>
</evidence>
<protein>
    <recommendedName>
        <fullName evidence="3">Vesicle-fusing ATPase</fullName>
    </recommendedName>
</protein>
<dbReference type="Proteomes" id="UP000824890">
    <property type="component" value="Unassembled WGS sequence"/>
</dbReference>
<accession>A0ABQ7XTI8</accession>
<name>A0ABQ7XTI8_BRANA</name>
<evidence type="ECO:0008006" key="3">
    <source>
        <dbReference type="Google" id="ProtNLM"/>
    </source>
</evidence>